<dbReference type="RefSeq" id="WP_303497726.1">
    <property type="nucleotide sequence ID" value="NZ_JAUOPU010000001.1"/>
</dbReference>
<dbReference type="EMBL" id="JAUOPU010000001">
    <property type="protein sequence ID" value="MDO6540961.1"/>
    <property type="molecule type" value="Genomic_DNA"/>
</dbReference>
<protein>
    <submittedName>
        <fullName evidence="3">Lytic murein transglycosylase</fullName>
    </submittedName>
</protein>
<dbReference type="PANTHER" id="PTHR30163:SF8">
    <property type="entry name" value="LYTIC MUREIN TRANSGLYCOSYLASE"/>
    <property type="match status" value="1"/>
</dbReference>
<dbReference type="InterPro" id="IPR023346">
    <property type="entry name" value="Lysozyme-like_dom_sf"/>
</dbReference>
<dbReference type="InterPro" id="IPR043426">
    <property type="entry name" value="MltB-like"/>
</dbReference>
<feature type="domain" description="Transglycosylase SLT" evidence="2">
    <location>
        <begin position="26"/>
        <end position="318"/>
    </location>
</feature>
<evidence type="ECO:0000313" key="4">
    <source>
        <dbReference type="Proteomes" id="UP001170624"/>
    </source>
</evidence>
<proteinExistence type="predicted"/>
<dbReference type="NCBIfam" id="TIGR02283">
    <property type="entry name" value="MltB_2"/>
    <property type="match status" value="1"/>
</dbReference>
<sequence>MYKRLISVLVAIGIGTSTAAFADEGFDKYVESLKAEAKESGISADTITAAFDGITFTERAVKADKNQPEKKLTLDEYIPRAVPDWKVKQANQRYQEHKDTLEAVGKKYGVQPRFIVALWGVESNFGRLMGNYNVIEALSTLAYEGRREAFFRKQVMAALQILDEGHISAKHMKGSWAGAMGQPQFMPTSFLTFAVDGNNDGRVDIWNTQADVFASAANYLSKSGWDDAYTWGRQVSIPNLPEELKGVQSEKAKALTEWQALGVRKLDGSALPNVDINAWLIQPDDQHGRAYLIYGNYQTLLKWNRSHYFALAVSHLADRIR</sequence>
<keyword evidence="1" id="KW-0732">Signal</keyword>
<reference evidence="3" key="1">
    <citation type="submission" date="2023-07" db="EMBL/GenBank/DDBJ databases">
        <title>Genome content predicts the carbon catabolic preferences of heterotrophic bacteria.</title>
        <authorList>
            <person name="Gralka M."/>
        </authorList>
    </citation>
    <scope>NUCLEOTIDE SEQUENCE</scope>
    <source>
        <strain evidence="3">G2M05</strain>
    </source>
</reference>
<feature type="signal peptide" evidence="1">
    <location>
        <begin position="1"/>
        <end position="22"/>
    </location>
</feature>
<accession>A0AAW7XXV4</accession>
<dbReference type="InterPro" id="IPR031304">
    <property type="entry name" value="SLT_2"/>
</dbReference>
<dbReference type="InterPro" id="IPR011970">
    <property type="entry name" value="MltB_2"/>
</dbReference>
<dbReference type="Gene3D" id="1.10.530.10">
    <property type="match status" value="1"/>
</dbReference>
<dbReference type="SUPFAM" id="SSF53955">
    <property type="entry name" value="Lysozyme-like"/>
    <property type="match status" value="1"/>
</dbReference>
<evidence type="ECO:0000313" key="3">
    <source>
        <dbReference type="EMBL" id="MDO6540961.1"/>
    </source>
</evidence>
<dbReference type="PANTHER" id="PTHR30163">
    <property type="entry name" value="MEMBRANE-BOUND LYTIC MUREIN TRANSGLYCOSYLASE B"/>
    <property type="match status" value="1"/>
</dbReference>
<evidence type="ECO:0000259" key="2">
    <source>
        <dbReference type="Pfam" id="PF13406"/>
    </source>
</evidence>
<dbReference type="GO" id="GO:0008933">
    <property type="term" value="F:peptidoglycan lytic transglycosylase activity"/>
    <property type="evidence" value="ECO:0007669"/>
    <property type="project" value="TreeGrafter"/>
</dbReference>
<dbReference type="Pfam" id="PF13406">
    <property type="entry name" value="SLT_2"/>
    <property type="match status" value="1"/>
</dbReference>
<gene>
    <name evidence="3" type="ORF">Q4568_00370</name>
</gene>
<dbReference type="FunFam" id="1.10.8.350:FF:000001">
    <property type="entry name" value="Lytic murein transglycosylase B"/>
    <property type="match status" value="1"/>
</dbReference>
<dbReference type="Proteomes" id="UP001170624">
    <property type="component" value="Unassembled WGS sequence"/>
</dbReference>
<dbReference type="AlphaFoldDB" id="A0AAW7XXV4"/>
<dbReference type="CDD" id="cd13399">
    <property type="entry name" value="Slt35-like"/>
    <property type="match status" value="1"/>
</dbReference>
<dbReference type="Gene3D" id="1.10.8.350">
    <property type="entry name" value="Bacterial muramidase"/>
    <property type="match status" value="1"/>
</dbReference>
<feature type="chain" id="PRO_5043812766" evidence="1">
    <location>
        <begin position="23"/>
        <end position="321"/>
    </location>
</feature>
<organism evidence="3 4">
    <name type="scientific">Photobacterium sanguinicancri</name>
    <dbReference type="NCBI Taxonomy" id="875932"/>
    <lineage>
        <taxon>Bacteria</taxon>
        <taxon>Pseudomonadati</taxon>
        <taxon>Pseudomonadota</taxon>
        <taxon>Gammaproteobacteria</taxon>
        <taxon>Vibrionales</taxon>
        <taxon>Vibrionaceae</taxon>
        <taxon>Photobacterium</taxon>
    </lineage>
</organism>
<comment type="caution">
    <text evidence="3">The sequence shown here is derived from an EMBL/GenBank/DDBJ whole genome shotgun (WGS) entry which is preliminary data.</text>
</comment>
<dbReference type="GO" id="GO:0009253">
    <property type="term" value="P:peptidoglycan catabolic process"/>
    <property type="evidence" value="ECO:0007669"/>
    <property type="project" value="TreeGrafter"/>
</dbReference>
<name>A0AAW7XXV4_9GAMM</name>
<evidence type="ECO:0000256" key="1">
    <source>
        <dbReference type="SAM" id="SignalP"/>
    </source>
</evidence>